<dbReference type="InterPro" id="IPR029058">
    <property type="entry name" value="AB_hydrolase_fold"/>
</dbReference>
<dbReference type="OrthoDB" id="9794725at2"/>
<gene>
    <name evidence="3" type="ORF">FA046_12435</name>
</gene>
<comment type="caution">
    <text evidence="3">The sequence shown here is derived from an EMBL/GenBank/DDBJ whole genome shotgun (WGS) entry which is preliminary data.</text>
</comment>
<sequence length="326" mass="36779">MCSIIKERKPLVLISHKKILFLFISTLLLSINSFAQDYTKEVVKLWDKNNIPFNKKNITLKEIVDSTGRRISQISEPVLYVYRKKNTNSVGAAIMYCPGGGYTNVSLANDGEGFAANFLKMGFDVVAVLKYRLPDPRIVNEQENIPLCDAQKALSLLHQNAKKWQINRNKIAISGGSAGGHLAASLANLKDKIVAPGVKSNELKQAVSILMYPVVTFNLPHRHEGSYNKLLGDKSNDQTLIDYYSMENKVSKKTPPTFVVHAKDDQTVTYLNSRIYIDSLNKYQIKNKYVELDKGGHGFVFDFKKTGVDWTIELAQWLQNETDLFK</sequence>
<dbReference type="InterPro" id="IPR050300">
    <property type="entry name" value="GDXG_lipolytic_enzyme"/>
</dbReference>
<feature type="domain" description="BD-FAE-like" evidence="2">
    <location>
        <begin position="81"/>
        <end position="275"/>
    </location>
</feature>
<reference evidence="3 4" key="1">
    <citation type="submission" date="2019-04" db="EMBL/GenBank/DDBJ databases">
        <title>Pedobacter sp. AR-3-17 sp. nov., isolated from Arctic soil.</title>
        <authorList>
            <person name="Dahal R.H."/>
            <person name="Kim D.-U."/>
        </authorList>
    </citation>
    <scope>NUCLEOTIDE SEQUENCE [LARGE SCALE GENOMIC DNA]</scope>
    <source>
        <strain evidence="3 4">AR-3-17</strain>
    </source>
</reference>
<organism evidence="3 4">
    <name type="scientific">Pedobacter cryophilus</name>
    <dbReference type="NCBI Taxonomy" id="2571271"/>
    <lineage>
        <taxon>Bacteria</taxon>
        <taxon>Pseudomonadati</taxon>
        <taxon>Bacteroidota</taxon>
        <taxon>Sphingobacteriia</taxon>
        <taxon>Sphingobacteriales</taxon>
        <taxon>Sphingobacteriaceae</taxon>
        <taxon>Pedobacter</taxon>
    </lineage>
</organism>
<dbReference type="SUPFAM" id="SSF53474">
    <property type="entry name" value="alpha/beta-Hydrolases"/>
    <property type="match status" value="1"/>
</dbReference>
<dbReference type="GO" id="GO:0016787">
    <property type="term" value="F:hydrolase activity"/>
    <property type="evidence" value="ECO:0007669"/>
    <property type="project" value="UniProtKB-KW"/>
</dbReference>
<dbReference type="PANTHER" id="PTHR48081:SF6">
    <property type="entry name" value="PEPTIDASE S9 PROLYL OLIGOPEPTIDASE CATALYTIC DOMAIN-CONTAINING PROTEIN"/>
    <property type="match status" value="1"/>
</dbReference>
<dbReference type="AlphaFoldDB" id="A0A4U1BWA6"/>
<evidence type="ECO:0000256" key="1">
    <source>
        <dbReference type="ARBA" id="ARBA00022801"/>
    </source>
</evidence>
<dbReference type="InterPro" id="IPR049492">
    <property type="entry name" value="BD-FAE-like_dom"/>
</dbReference>
<evidence type="ECO:0000313" key="3">
    <source>
        <dbReference type="EMBL" id="TKB96878.1"/>
    </source>
</evidence>
<dbReference type="EMBL" id="SWBP01000004">
    <property type="protein sequence ID" value="TKB96878.1"/>
    <property type="molecule type" value="Genomic_DNA"/>
</dbReference>
<dbReference type="Proteomes" id="UP000308181">
    <property type="component" value="Unassembled WGS sequence"/>
</dbReference>
<dbReference type="Pfam" id="PF20434">
    <property type="entry name" value="BD-FAE"/>
    <property type="match status" value="1"/>
</dbReference>
<evidence type="ECO:0000259" key="2">
    <source>
        <dbReference type="Pfam" id="PF20434"/>
    </source>
</evidence>
<dbReference type="RefSeq" id="WP_136826842.1">
    <property type="nucleotide sequence ID" value="NZ_SWBP01000004.1"/>
</dbReference>
<dbReference type="PANTHER" id="PTHR48081">
    <property type="entry name" value="AB HYDROLASE SUPERFAMILY PROTEIN C4A8.06C"/>
    <property type="match status" value="1"/>
</dbReference>
<dbReference type="Gene3D" id="3.40.50.1820">
    <property type="entry name" value="alpha/beta hydrolase"/>
    <property type="match status" value="1"/>
</dbReference>
<keyword evidence="4" id="KW-1185">Reference proteome</keyword>
<protein>
    <submittedName>
        <fullName evidence="3">Alpha/beta hydrolase</fullName>
    </submittedName>
</protein>
<proteinExistence type="predicted"/>
<keyword evidence="1 3" id="KW-0378">Hydrolase</keyword>
<accession>A0A4U1BWA6</accession>
<evidence type="ECO:0000313" key="4">
    <source>
        <dbReference type="Proteomes" id="UP000308181"/>
    </source>
</evidence>
<name>A0A4U1BWA6_9SPHI</name>